<name>A0ABQ9NH25_9PEZI</name>
<protein>
    <submittedName>
        <fullName evidence="1">Gig suppressor</fullName>
    </submittedName>
</protein>
<evidence type="ECO:0000313" key="1">
    <source>
        <dbReference type="EMBL" id="KAJ9653178.1"/>
    </source>
</evidence>
<dbReference type="Proteomes" id="UP001172684">
    <property type="component" value="Unassembled WGS sequence"/>
</dbReference>
<dbReference type="EMBL" id="JAPDRL010000344">
    <property type="protein sequence ID" value="KAJ9653178.1"/>
    <property type="molecule type" value="Genomic_DNA"/>
</dbReference>
<reference evidence="1" key="1">
    <citation type="submission" date="2022-10" db="EMBL/GenBank/DDBJ databases">
        <title>Culturing micro-colonial fungi from biological soil crusts in the Mojave desert and describing Neophaeococcomyces mojavensis, and introducing the new genera and species Taxawa tesnikishii.</title>
        <authorList>
            <person name="Kurbessoian T."/>
            <person name="Stajich J.E."/>
        </authorList>
    </citation>
    <scope>NUCLEOTIDE SEQUENCE</scope>
    <source>
        <strain evidence="1">TK_1</strain>
    </source>
</reference>
<accession>A0ABQ9NH25</accession>
<keyword evidence="2" id="KW-1185">Reference proteome</keyword>
<proteinExistence type="predicted"/>
<comment type="caution">
    <text evidence="1">The sequence shown here is derived from an EMBL/GenBank/DDBJ whole genome shotgun (WGS) entry which is preliminary data.</text>
</comment>
<sequence>MALSFASANRMYRIQVSDSGTPQLQEGESRMSSLSRRACYKQATRYAPRAVRYQDVKVNANQATSPTVAPTHGPPKPSNATVVKDWVTSRPTAQRCDLAVPAPAAAATLAVSRVTLHELVPAQALLALDAFPVHLEAVTPAAFAAATLELVRLPATSAVVPTTMPVAARRRR</sequence>
<evidence type="ECO:0000313" key="2">
    <source>
        <dbReference type="Proteomes" id="UP001172684"/>
    </source>
</evidence>
<organism evidence="1 2">
    <name type="scientific">Coniosporium apollinis</name>
    <dbReference type="NCBI Taxonomy" id="61459"/>
    <lineage>
        <taxon>Eukaryota</taxon>
        <taxon>Fungi</taxon>
        <taxon>Dikarya</taxon>
        <taxon>Ascomycota</taxon>
        <taxon>Pezizomycotina</taxon>
        <taxon>Dothideomycetes</taxon>
        <taxon>Dothideomycetes incertae sedis</taxon>
        <taxon>Coniosporium</taxon>
    </lineage>
</organism>
<gene>
    <name evidence="1" type="primary">GIS2</name>
    <name evidence="1" type="ORF">H2201_009170</name>
</gene>